<dbReference type="HOGENOM" id="CLU_652020_0_0_0"/>
<dbReference type="PANTHER" id="PTHR34987">
    <property type="entry name" value="C, PUTATIVE (AFU_ORTHOLOGUE AFUA_3G02880)-RELATED"/>
    <property type="match status" value="1"/>
</dbReference>
<keyword evidence="9" id="KW-1185">Reference proteome</keyword>
<dbReference type="EMBL" id="CP000804">
    <property type="protein sequence ID" value="ABU58596.1"/>
    <property type="molecule type" value="Genomic_DNA"/>
</dbReference>
<dbReference type="InterPro" id="IPR024746">
    <property type="entry name" value="Glyco_hydro_100"/>
</dbReference>
<name>A7NM41_ROSCS</name>
<evidence type="ECO:0000313" key="8">
    <source>
        <dbReference type="EMBL" id="ABU58596.1"/>
    </source>
</evidence>
<dbReference type="Gene3D" id="1.50.10.10">
    <property type="match status" value="1"/>
</dbReference>
<dbReference type="InterPro" id="IPR006775">
    <property type="entry name" value="GH116_catalytic"/>
</dbReference>
<organism evidence="8 9">
    <name type="scientific">Roseiflexus castenholzii (strain DSM 13941 / HLO8)</name>
    <dbReference type="NCBI Taxonomy" id="383372"/>
    <lineage>
        <taxon>Bacteria</taxon>
        <taxon>Bacillati</taxon>
        <taxon>Chloroflexota</taxon>
        <taxon>Chloroflexia</taxon>
        <taxon>Chloroflexales</taxon>
        <taxon>Roseiflexineae</taxon>
        <taxon>Roseiflexaceae</taxon>
        <taxon>Roseiflexus</taxon>
    </lineage>
</organism>
<dbReference type="STRING" id="383372.Rcas_2516"/>
<dbReference type="InterPro" id="IPR008928">
    <property type="entry name" value="6-hairpin_glycosidase_sf"/>
</dbReference>
<evidence type="ECO:0000256" key="3">
    <source>
        <dbReference type="ARBA" id="ARBA00012758"/>
    </source>
</evidence>
<evidence type="ECO:0000313" key="9">
    <source>
        <dbReference type="Proteomes" id="UP000000263"/>
    </source>
</evidence>
<dbReference type="RefSeq" id="WP_012121020.1">
    <property type="nucleotide sequence ID" value="NC_009767.1"/>
</dbReference>
<dbReference type="SUPFAM" id="SSF48208">
    <property type="entry name" value="Six-hairpin glycosidases"/>
    <property type="match status" value="1"/>
</dbReference>
<dbReference type="GO" id="GO:0005975">
    <property type="term" value="P:carbohydrate metabolic process"/>
    <property type="evidence" value="ECO:0007669"/>
    <property type="project" value="InterPro"/>
</dbReference>
<dbReference type="eggNOG" id="COG3408">
    <property type="taxonomic scope" value="Bacteria"/>
</dbReference>
<gene>
    <name evidence="8" type="ordered locus">Rcas_2516</name>
</gene>
<dbReference type="Proteomes" id="UP000000263">
    <property type="component" value="Chromosome"/>
</dbReference>
<evidence type="ECO:0000259" key="7">
    <source>
        <dbReference type="Pfam" id="PF04685"/>
    </source>
</evidence>
<dbReference type="GO" id="GO:0033926">
    <property type="term" value="F:endo-alpha-N-acetylgalactosaminidase activity"/>
    <property type="evidence" value="ECO:0007669"/>
    <property type="project" value="InterPro"/>
</dbReference>
<dbReference type="GO" id="GO:0004564">
    <property type="term" value="F:beta-fructofuranosidase activity"/>
    <property type="evidence" value="ECO:0007669"/>
    <property type="project" value="UniProtKB-EC"/>
</dbReference>
<reference evidence="8 9" key="1">
    <citation type="submission" date="2007-08" db="EMBL/GenBank/DDBJ databases">
        <title>Complete sequence of Roseiflexus castenholzii DSM 13941.</title>
        <authorList>
            <consortium name="US DOE Joint Genome Institute"/>
            <person name="Copeland A."/>
            <person name="Lucas S."/>
            <person name="Lapidus A."/>
            <person name="Barry K."/>
            <person name="Glavina del Rio T."/>
            <person name="Dalin E."/>
            <person name="Tice H."/>
            <person name="Pitluck S."/>
            <person name="Thompson L.S."/>
            <person name="Brettin T."/>
            <person name="Bruce D."/>
            <person name="Detter J.C."/>
            <person name="Han C."/>
            <person name="Tapia R."/>
            <person name="Schmutz J."/>
            <person name="Larimer F."/>
            <person name="Land M."/>
            <person name="Hauser L."/>
            <person name="Kyrpides N."/>
            <person name="Mikhailova N."/>
            <person name="Bryant D.A."/>
            <person name="Hanada S."/>
            <person name="Tsukatani Y."/>
            <person name="Richardson P."/>
        </authorList>
    </citation>
    <scope>NUCLEOTIDE SEQUENCE [LARGE SCALE GENOMIC DNA]</scope>
    <source>
        <strain evidence="9">DSM 13941 / HLO8</strain>
    </source>
</reference>
<dbReference type="KEGG" id="rca:Rcas_2516"/>
<dbReference type="Pfam" id="PF04685">
    <property type="entry name" value="DUF608"/>
    <property type="match status" value="1"/>
</dbReference>
<keyword evidence="6" id="KW-0326">Glycosidase</keyword>
<keyword evidence="5" id="KW-0119">Carbohydrate metabolism</keyword>
<evidence type="ECO:0000256" key="1">
    <source>
        <dbReference type="ARBA" id="ARBA00000094"/>
    </source>
</evidence>
<keyword evidence="4" id="KW-0378">Hydrolase</keyword>
<dbReference type="InterPro" id="IPR012341">
    <property type="entry name" value="6hp_glycosidase-like_sf"/>
</dbReference>
<dbReference type="Pfam" id="PF12899">
    <property type="entry name" value="Glyco_hydro_100"/>
    <property type="match status" value="1"/>
</dbReference>
<protein>
    <recommendedName>
        <fullName evidence="3">beta-fructofuranosidase</fullName>
        <ecNumber evidence="3">3.2.1.26</ecNumber>
    </recommendedName>
</protein>
<accession>A7NM41</accession>
<comment type="catalytic activity">
    <reaction evidence="1">
        <text>Hydrolysis of terminal non-reducing beta-D-fructofuranoside residues in beta-D-fructofuranosides.</text>
        <dbReference type="EC" id="3.2.1.26"/>
    </reaction>
</comment>
<evidence type="ECO:0000256" key="2">
    <source>
        <dbReference type="ARBA" id="ARBA00007671"/>
    </source>
</evidence>
<evidence type="ECO:0000256" key="4">
    <source>
        <dbReference type="ARBA" id="ARBA00022801"/>
    </source>
</evidence>
<proteinExistence type="inferred from homology"/>
<dbReference type="EC" id="3.2.1.26" evidence="3"/>
<dbReference type="AlphaFoldDB" id="A7NM41"/>
<dbReference type="PANTHER" id="PTHR34987:SF4">
    <property type="entry name" value="ALPHA-L-RHAMNOSIDASE C-TERMINAL DOMAIN-CONTAINING PROTEIN"/>
    <property type="match status" value="1"/>
</dbReference>
<comment type="similarity">
    <text evidence="2">Belongs to the glycosyl hydrolase 100 family.</text>
</comment>
<dbReference type="OrthoDB" id="9788151at2"/>
<evidence type="ECO:0000256" key="5">
    <source>
        <dbReference type="ARBA" id="ARBA00023277"/>
    </source>
</evidence>
<evidence type="ECO:0000256" key="6">
    <source>
        <dbReference type="ARBA" id="ARBA00023295"/>
    </source>
</evidence>
<feature type="domain" description="Glycosyl-hydrolase family 116 catalytic region" evidence="7">
    <location>
        <begin position="100"/>
        <end position="193"/>
    </location>
</feature>
<sequence length="445" mass="50532">MNQHHHLINEARERALETLHRCRTPVGFRASALAAGYPQIWARDNGIIMLGAVASGDPELIACSRAALETLGAAQSRRGLIPLNINPDTGYISTENAGAADSNLWFILGHYLHYCATGDAAFVREHWRVIDRAMVWLEYQDMNECGLIEIPEAGNWMDLLAVRYNTLYDNVLYYAAALAHEQLRAVVEPQMAAHRLTIDAAGIHERINLLFWIDRCWVAEHFAEHLERLKAMRLEWFMLYHNIGMISSRPFYLPWVAFREFGDWCDSLANLLAILTGVADGHRTEHILRFMHQVGMAEPYPTKAIHPPIYPGEANWREYYRSRTLNLPHQYHNGGIWPMIGGFHIAALVRHRWQAQAERLLLALADGVRQGLHDDWEFNEWMHGESGHPMGYAQQGWSAAMYLYADHVVRTGRMPLFDQLLAAKPASAVAMEINDAFVRPGGGPV</sequence>